<accession>A0A0F9KH01</accession>
<organism evidence="1">
    <name type="scientific">marine sediment metagenome</name>
    <dbReference type="NCBI Taxonomy" id="412755"/>
    <lineage>
        <taxon>unclassified sequences</taxon>
        <taxon>metagenomes</taxon>
        <taxon>ecological metagenomes</taxon>
    </lineage>
</organism>
<sequence>MNSLDLVRHYFPGLCDDKLRNLLWNCTGFPYFWRTPRDGRNGVECLNKQLNQLARRSGGCYGRAMHLVEHEMENVLRRNRLSGPDR</sequence>
<dbReference type="AlphaFoldDB" id="A0A0F9KH01"/>
<reference evidence="1" key="1">
    <citation type="journal article" date="2015" name="Nature">
        <title>Complex archaea that bridge the gap between prokaryotes and eukaryotes.</title>
        <authorList>
            <person name="Spang A."/>
            <person name="Saw J.H."/>
            <person name="Jorgensen S.L."/>
            <person name="Zaremba-Niedzwiedzka K."/>
            <person name="Martijn J."/>
            <person name="Lind A.E."/>
            <person name="van Eijk R."/>
            <person name="Schleper C."/>
            <person name="Guy L."/>
            <person name="Ettema T.J."/>
        </authorList>
    </citation>
    <scope>NUCLEOTIDE SEQUENCE</scope>
</reference>
<gene>
    <name evidence="1" type="ORF">LCGC14_1705060</name>
</gene>
<proteinExistence type="predicted"/>
<evidence type="ECO:0000313" key="1">
    <source>
        <dbReference type="EMBL" id="KKM14550.1"/>
    </source>
</evidence>
<name>A0A0F9KH01_9ZZZZ</name>
<protein>
    <submittedName>
        <fullName evidence="1">Uncharacterized protein</fullName>
    </submittedName>
</protein>
<dbReference type="EMBL" id="LAZR01015121">
    <property type="protein sequence ID" value="KKM14550.1"/>
    <property type="molecule type" value="Genomic_DNA"/>
</dbReference>
<comment type="caution">
    <text evidence="1">The sequence shown here is derived from an EMBL/GenBank/DDBJ whole genome shotgun (WGS) entry which is preliminary data.</text>
</comment>